<accession>A0A165UV37</accession>
<sequence length="313" mass="35986">MLTKTIKPLPKDAASWRRVLCDQPNFCWKWEMLRPFFASRGYDLYVVIERDRGLWPRITDSPAHGEVWATRDSRNRDVVIKPVSWGADEISELKILKYLNFGPLREDTGNATVPVTEFIEYPNVTFAVMPHWSDCDIPSFANDISHENVQMNYWGALPLGPSSADHAPDFRVHFPVRYALIDFGASVQFPPDIPSKSRRGHWFVGRLHRAPETARKKSFDPFAADVYQAARTVYGWTQKFVDDVPALLALLQDMTRKRPSRQLCALEAHSRMTTIQASIPQHTEMRRLPAYLLDEYDPVPNRISAYVYGTSPY</sequence>
<dbReference type="InterPro" id="IPR011009">
    <property type="entry name" value="Kinase-like_dom_sf"/>
</dbReference>
<evidence type="ECO:0000313" key="2">
    <source>
        <dbReference type="Proteomes" id="UP000076761"/>
    </source>
</evidence>
<dbReference type="SUPFAM" id="SSF56112">
    <property type="entry name" value="Protein kinase-like (PK-like)"/>
    <property type="match status" value="1"/>
</dbReference>
<dbReference type="InParanoid" id="A0A165UV37"/>
<dbReference type="STRING" id="1314782.A0A165UV37"/>
<dbReference type="OrthoDB" id="3224178at2759"/>
<name>A0A165UV37_9AGAM</name>
<keyword evidence="2" id="KW-1185">Reference proteome</keyword>
<gene>
    <name evidence="1" type="ORF">NEOLEDRAFT_1160868</name>
</gene>
<dbReference type="EMBL" id="KV425556">
    <property type="protein sequence ID" value="KZT28746.1"/>
    <property type="molecule type" value="Genomic_DNA"/>
</dbReference>
<evidence type="ECO:0000313" key="1">
    <source>
        <dbReference type="EMBL" id="KZT28746.1"/>
    </source>
</evidence>
<dbReference type="Proteomes" id="UP000076761">
    <property type="component" value="Unassembled WGS sequence"/>
</dbReference>
<organism evidence="1 2">
    <name type="scientific">Neolentinus lepideus HHB14362 ss-1</name>
    <dbReference type="NCBI Taxonomy" id="1314782"/>
    <lineage>
        <taxon>Eukaryota</taxon>
        <taxon>Fungi</taxon>
        <taxon>Dikarya</taxon>
        <taxon>Basidiomycota</taxon>
        <taxon>Agaricomycotina</taxon>
        <taxon>Agaricomycetes</taxon>
        <taxon>Gloeophyllales</taxon>
        <taxon>Gloeophyllaceae</taxon>
        <taxon>Neolentinus</taxon>
    </lineage>
</organism>
<proteinExistence type="predicted"/>
<evidence type="ECO:0008006" key="3">
    <source>
        <dbReference type="Google" id="ProtNLM"/>
    </source>
</evidence>
<reference evidence="1 2" key="1">
    <citation type="journal article" date="2016" name="Mol. Biol. Evol.">
        <title>Comparative Genomics of Early-Diverging Mushroom-Forming Fungi Provides Insights into the Origins of Lignocellulose Decay Capabilities.</title>
        <authorList>
            <person name="Nagy L.G."/>
            <person name="Riley R."/>
            <person name="Tritt A."/>
            <person name="Adam C."/>
            <person name="Daum C."/>
            <person name="Floudas D."/>
            <person name="Sun H."/>
            <person name="Yadav J.S."/>
            <person name="Pangilinan J."/>
            <person name="Larsson K.H."/>
            <person name="Matsuura K."/>
            <person name="Barry K."/>
            <person name="Labutti K."/>
            <person name="Kuo R."/>
            <person name="Ohm R.A."/>
            <person name="Bhattacharya S.S."/>
            <person name="Shirouzu T."/>
            <person name="Yoshinaga Y."/>
            <person name="Martin F.M."/>
            <person name="Grigoriev I.V."/>
            <person name="Hibbett D.S."/>
        </authorList>
    </citation>
    <scope>NUCLEOTIDE SEQUENCE [LARGE SCALE GENOMIC DNA]</scope>
    <source>
        <strain evidence="1 2">HHB14362 ss-1</strain>
    </source>
</reference>
<protein>
    <recommendedName>
        <fullName evidence="3">Protein kinase domain-containing protein</fullName>
    </recommendedName>
</protein>
<dbReference type="AlphaFoldDB" id="A0A165UV37"/>